<dbReference type="OrthoDB" id="5291879at2"/>
<organism evidence="3 4">
    <name type="scientific">Uabimicrobium amorphum</name>
    <dbReference type="NCBI Taxonomy" id="2596890"/>
    <lineage>
        <taxon>Bacteria</taxon>
        <taxon>Pseudomonadati</taxon>
        <taxon>Planctomycetota</taxon>
        <taxon>Candidatus Uabimicrobiia</taxon>
        <taxon>Candidatus Uabimicrobiales</taxon>
        <taxon>Candidatus Uabimicrobiaceae</taxon>
        <taxon>Candidatus Uabimicrobium</taxon>
    </lineage>
</organism>
<dbReference type="GO" id="GO:0016301">
    <property type="term" value="F:kinase activity"/>
    <property type="evidence" value="ECO:0007669"/>
    <property type="project" value="UniProtKB-UniRule"/>
</dbReference>
<evidence type="ECO:0000313" key="4">
    <source>
        <dbReference type="Proteomes" id="UP000326354"/>
    </source>
</evidence>
<evidence type="ECO:0000256" key="1">
    <source>
        <dbReference type="ARBA" id="ARBA00009460"/>
    </source>
</evidence>
<keyword evidence="2" id="KW-0808">Transferase</keyword>
<evidence type="ECO:0000313" key="3">
    <source>
        <dbReference type="EMBL" id="BBM81810.1"/>
    </source>
</evidence>
<sequence>MLPQHITVKVQDALKSRIVATTSVSGGCIAQSYRIDLQCGKKFFLKTHPSQDFAKEANGLNEIKKSGAIAVPEVILYEKNFLLLEWIESGHKPADFFKKFAMDFAQLHRYTNNHFGFYEDNYIGSMPQKNIYDTQSWSDFYHNKRLLFQMKAAEKNGYVTTQLTQAFVNLEKKLPQLMEGSENVASLLHGDLWAGNYMVGKNGEAVLIDPAVYYGNREADLAMTMLFGGFSREFYEQYNKSYPLAPNYEKRIDLYKLYHVLNHMNLFGTSYRSQAINIMENL</sequence>
<dbReference type="Gene3D" id="3.90.1200.10">
    <property type="match status" value="1"/>
</dbReference>
<evidence type="ECO:0000256" key="2">
    <source>
        <dbReference type="PIRNR" id="PIRNR006221"/>
    </source>
</evidence>
<dbReference type="KEGG" id="uam:UABAM_00149"/>
<accession>A0A5S9IIS0</accession>
<protein>
    <submittedName>
        <fullName evidence="3">Fructosamine kinase</fullName>
    </submittedName>
</protein>
<dbReference type="Gene3D" id="3.30.200.20">
    <property type="entry name" value="Phosphorylase Kinase, domain 1"/>
    <property type="match status" value="1"/>
</dbReference>
<dbReference type="PANTHER" id="PTHR12149:SF8">
    <property type="entry name" value="PROTEIN-RIBULOSAMINE 3-KINASE"/>
    <property type="match status" value="1"/>
</dbReference>
<dbReference type="Pfam" id="PF03881">
    <property type="entry name" value="Fructosamin_kin"/>
    <property type="match status" value="1"/>
</dbReference>
<dbReference type="SUPFAM" id="SSF56112">
    <property type="entry name" value="Protein kinase-like (PK-like)"/>
    <property type="match status" value="1"/>
</dbReference>
<dbReference type="RefSeq" id="WP_151966076.1">
    <property type="nucleotide sequence ID" value="NZ_AP019860.1"/>
</dbReference>
<comment type="similarity">
    <text evidence="1 2">Belongs to the fructosamine kinase family.</text>
</comment>
<dbReference type="EMBL" id="AP019860">
    <property type="protein sequence ID" value="BBM81810.1"/>
    <property type="molecule type" value="Genomic_DNA"/>
</dbReference>
<name>A0A5S9IIS0_UABAM</name>
<dbReference type="InterPro" id="IPR011009">
    <property type="entry name" value="Kinase-like_dom_sf"/>
</dbReference>
<keyword evidence="2 3" id="KW-0418">Kinase</keyword>
<dbReference type="InterPro" id="IPR016477">
    <property type="entry name" value="Fructo-/Ketosamine-3-kinase"/>
</dbReference>
<proteinExistence type="inferred from homology"/>
<reference evidence="3 4" key="1">
    <citation type="submission" date="2019-08" db="EMBL/GenBank/DDBJ databases">
        <title>Complete genome sequence of Candidatus Uab amorphum.</title>
        <authorList>
            <person name="Shiratori T."/>
            <person name="Suzuki S."/>
            <person name="Kakizawa Y."/>
            <person name="Ishida K."/>
        </authorList>
    </citation>
    <scope>NUCLEOTIDE SEQUENCE [LARGE SCALE GENOMIC DNA]</scope>
    <source>
        <strain evidence="3 4">SRT547</strain>
    </source>
</reference>
<dbReference type="PIRSF" id="PIRSF006221">
    <property type="entry name" value="Ketosamine-3-kinase"/>
    <property type="match status" value="1"/>
</dbReference>
<dbReference type="PANTHER" id="PTHR12149">
    <property type="entry name" value="FRUCTOSAMINE 3 KINASE-RELATED PROTEIN"/>
    <property type="match status" value="1"/>
</dbReference>
<dbReference type="AlphaFoldDB" id="A0A5S9IIS0"/>
<dbReference type="Proteomes" id="UP000326354">
    <property type="component" value="Chromosome"/>
</dbReference>
<keyword evidence="4" id="KW-1185">Reference proteome</keyword>
<gene>
    <name evidence="3" type="ORF">UABAM_00149</name>
</gene>